<dbReference type="Pfam" id="PF14498">
    <property type="entry name" value="Glyco_hyd_65N_2"/>
    <property type="match status" value="1"/>
</dbReference>
<keyword evidence="1" id="KW-0732">Signal</keyword>
<feature type="domain" description="Glycosyl hydrolase family 95 N-terminal" evidence="2">
    <location>
        <begin position="28"/>
        <end position="273"/>
    </location>
</feature>
<dbReference type="AlphaFoldDB" id="A0A1I3M4F3"/>
<protein>
    <submittedName>
        <fullName evidence="5">Alpha-L-fucosidase 2</fullName>
    </submittedName>
</protein>
<dbReference type="GO" id="GO:0004560">
    <property type="term" value="F:alpha-L-fucosidase activity"/>
    <property type="evidence" value="ECO:0007669"/>
    <property type="project" value="InterPro"/>
</dbReference>
<dbReference type="EMBL" id="FOQO01000006">
    <property type="protein sequence ID" value="SFI91596.1"/>
    <property type="molecule type" value="Genomic_DNA"/>
</dbReference>
<feature type="signal peptide" evidence="1">
    <location>
        <begin position="1"/>
        <end position="22"/>
    </location>
</feature>
<dbReference type="InterPro" id="IPR008928">
    <property type="entry name" value="6-hairpin_glycosidase_sf"/>
</dbReference>
<dbReference type="Pfam" id="PF22124">
    <property type="entry name" value="Glyco_hydro_95_cat"/>
    <property type="match status" value="1"/>
</dbReference>
<sequence>MMSFKSNVLCCLVVLCSFMAFAQQPLQLWYTAPATQWEETLPLGNGRLGMMPDGGITQEKIVLNDITLWSGSSQDANNYEAHKSVKEIQRLLLAGRNDEAEALVNANFVCTGAGSGHGNGANVPFGCFQTLGELQIDYHHADDAHAYRRQLDLPSAIATTQFETNGIRYHREYFTSFGSDVGIIRLTADKRRSLDFSVTLTRDERAKIKTEGQELQLSGALSDGRGGIGMRYIARIRIQHQGGKLTVDDRALHLAGADEAILYVSIATDFRNTSHLTRSQSLMEAALKHAYQAEKQLHQTAFGKFFNRVSLEIDDKSTADLPTDERLRRFYERPAADNGLAALYFQYGRYLSICSTRPGLLPPNLQGLWAHQIQTPWNGDYHLNINAQMNHWPVEVANLSELHEPFIELIKTLAQEGKKTAKAYYNAPGWVCYMIANVWGYTAPGEEASWGASTASGWLCNHLWEHYLFTQDTAYLAEVFPILREAARFYHHTMIKEPRHGWLVTAPSVSPENSFLMANGKRTSVVMGPTIDNQIVRELYNNVLAAAEQLNIRDPFIDTLGMDLAHLPPPVQIGSDGRVMEWLEEYREPEPQHRHVSHLYGLYPAPFISPQTTPEWADAARKTLQVRGDAGTGWSRAWKILFWARLQDGNHALEILRQLLQPALGSEINMSGGSGGTYPNLFCAHPPFQIDGNFGGTAGIAEMLLQSHAGFIHLLPALPDAWSTGEVKGLKARGNYTVDIKWKDGTVVDYHIHSPTNKPVNVLVNGTMTVYNGE</sequence>
<dbReference type="PANTHER" id="PTHR31084:SF0">
    <property type="entry name" value="ALPHA-L-FUCOSIDASE 2"/>
    <property type="match status" value="1"/>
</dbReference>
<evidence type="ECO:0000259" key="4">
    <source>
        <dbReference type="Pfam" id="PF22124"/>
    </source>
</evidence>
<dbReference type="PIRSF" id="PIRSF007663">
    <property type="entry name" value="UCP007663"/>
    <property type="match status" value="1"/>
</dbReference>
<dbReference type="InterPro" id="IPR016518">
    <property type="entry name" value="Alpha-L-fucosidase"/>
</dbReference>
<evidence type="ECO:0000313" key="6">
    <source>
        <dbReference type="Proteomes" id="UP000198670"/>
    </source>
</evidence>
<feature type="chain" id="PRO_5011727650" evidence="1">
    <location>
        <begin position="23"/>
        <end position="774"/>
    </location>
</feature>
<dbReference type="Pfam" id="PF21307">
    <property type="entry name" value="Glyco_hydro_95_C"/>
    <property type="match status" value="1"/>
</dbReference>
<dbReference type="Gene3D" id="1.50.10.10">
    <property type="match status" value="1"/>
</dbReference>
<name>A0A1I3M4F3_9SPHI</name>
<dbReference type="PANTHER" id="PTHR31084">
    <property type="entry name" value="ALPHA-L-FUCOSIDASE 2"/>
    <property type="match status" value="1"/>
</dbReference>
<feature type="domain" description="Glycosyl hydrolase family 95 catalytic" evidence="4">
    <location>
        <begin position="291"/>
        <end position="704"/>
    </location>
</feature>
<keyword evidence="6" id="KW-1185">Reference proteome</keyword>
<evidence type="ECO:0000256" key="1">
    <source>
        <dbReference type="SAM" id="SignalP"/>
    </source>
</evidence>
<dbReference type="InterPro" id="IPR054363">
    <property type="entry name" value="GH95_cat"/>
</dbReference>
<gene>
    <name evidence="5" type="ORF">SAMN05444682_106236</name>
</gene>
<dbReference type="STRING" id="1477437.SAMN05444682_106236"/>
<feature type="domain" description="Alpha fucosidase A-like C-terminal" evidence="3">
    <location>
        <begin position="706"/>
        <end position="772"/>
    </location>
</feature>
<dbReference type="RefSeq" id="WP_245893217.1">
    <property type="nucleotide sequence ID" value="NZ_FOQO01000006.1"/>
</dbReference>
<dbReference type="InterPro" id="IPR012341">
    <property type="entry name" value="6hp_glycosidase-like_sf"/>
</dbReference>
<proteinExistence type="predicted"/>
<reference evidence="5 6" key="1">
    <citation type="submission" date="2016-10" db="EMBL/GenBank/DDBJ databases">
        <authorList>
            <person name="de Groot N.N."/>
        </authorList>
    </citation>
    <scope>NUCLEOTIDE SEQUENCE [LARGE SCALE GENOMIC DNA]</scope>
    <source>
        <strain evidence="5 6">RK1</strain>
    </source>
</reference>
<dbReference type="InterPro" id="IPR027414">
    <property type="entry name" value="GH95_N_dom"/>
</dbReference>
<dbReference type="SUPFAM" id="SSF48208">
    <property type="entry name" value="Six-hairpin glycosidases"/>
    <property type="match status" value="1"/>
</dbReference>
<evidence type="ECO:0000313" key="5">
    <source>
        <dbReference type="EMBL" id="SFI91596.1"/>
    </source>
</evidence>
<dbReference type="InterPro" id="IPR049053">
    <property type="entry name" value="AFCA-like_C"/>
</dbReference>
<evidence type="ECO:0000259" key="2">
    <source>
        <dbReference type="Pfam" id="PF14498"/>
    </source>
</evidence>
<dbReference type="Proteomes" id="UP000198670">
    <property type="component" value="Unassembled WGS sequence"/>
</dbReference>
<accession>A0A1I3M4F3</accession>
<organism evidence="5 6">
    <name type="scientific">Parapedobacter indicus</name>
    <dbReference type="NCBI Taxonomy" id="1477437"/>
    <lineage>
        <taxon>Bacteria</taxon>
        <taxon>Pseudomonadati</taxon>
        <taxon>Bacteroidota</taxon>
        <taxon>Sphingobacteriia</taxon>
        <taxon>Sphingobacteriales</taxon>
        <taxon>Sphingobacteriaceae</taxon>
        <taxon>Parapedobacter</taxon>
    </lineage>
</organism>
<dbReference type="GO" id="GO:0005975">
    <property type="term" value="P:carbohydrate metabolic process"/>
    <property type="evidence" value="ECO:0007669"/>
    <property type="project" value="InterPro"/>
</dbReference>
<evidence type="ECO:0000259" key="3">
    <source>
        <dbReference type="Pfam" id="PF21307"/>
    </source>
</evidence>